<dbReference type="Proteomes" id="UP001144256">
    <property type="component" value="Unassembled WGS sequence"/>
</dbReference>
<protein>
    <submittedName>
        <fullName evidence="1">Cob(I)alamin adenosyltransferase/cobinamide ATP-dependent adenosyltransferase</fullName>
    </submittedName>
</protein>
<dbReference type="EMBL" id="BRLB01000015">
    <property type="protein sequence ID" value="GKX31278.1"/>
    <property type="molecule type" value="Genomic_DNA"/>
</dbReference>
<dbReference type="Gene3D" id="3.40.50.300">
    <property type="entry name" value="P-loop containing nucleotide triphosphate hydrolases"/>
    <property type="match status" value="1"/>
</dbReference>
<dbReference type="GO" id="GO:0005524">
    <property type="term" value="F:ATP binding"/>
    <property type="evidence" value="ECO:0007669"/>
    <property type="project" value="InterPro"/>
</dbReference>
<accession>A0A9W6DHB4</accession>
<dbReference type="GO" id="GO:0008817">
    <property type="term" value="F:corrinoid adenosyltransferase activity"/>
    <property type="evidence" value="ECO:0007669"/>
    <property type="project" value="InterPro"/>
</dbReference>
<evidence type="ECO:0000313" key="2">
    <source>
        <dbReference type="Proteomes" id="UP001144256"/>
    </source>
</evidence>
<evidence type="ECO:0000313" key="1">
    <source>
        <dbReference type="EMBL" id="GKX31278.1"/>
    </source>
</evidence>
<dbReference type="PANTHER" id="PTHR46638:SF1">
    <property type="entry name" value="CORRINOID ADENOSYLTRANSFERASE"/>
    <property type="match status" value="1"/>
</dbReference>
<organism evidence="1 2">
    <name type="scientific">Vallitalea longa</name>
    <dbReference type="NCBI Taxonomy" id="2936439"/>
    <lineage>
        <taxon>Bacteria</taxon>
        <taxon>Bacillati</taxon>
        <taxon>Bacillota</taxon>
        <taxon>Clostridia</taxon>
        <taxon>Lachnospirales</taxon>
        <taxon>Vallitaleaceae</taxon>
        <taxon>Vallitalea</taxon>
    </lineage>
</organism>
<dbReference type="CDD" id="cd00561">
    <property type="entry name" value="CobA_ACA"/>
    <property type="match status" value="1"/>
</dbReference>
<dbReference type="GO" id="GO:0009236">
    <property type="term" value="P:cobalamin biosynthetic process"/>
    <property type="evidence" value="ECO:0007669"/>
    <property type="project" value="InterPro"/>
</dbReference>
<dbReference type="PANTHER" id="PTHR46638">
    <property type="entry name" value="CORRINOID ADENOSYLTRANSFERASE"/>
    <property type="match status" value="1"/>
</dbReference>
<keyword evidence="2" id="KW-1185">Reference proteome</keyword>
<reference evidence="1" key="1">
    <citation type="submission" date="2022-06" db="EMBL/GenBank/DDBJ databases">
        <title>Vallitalea longa sp. nov., an anaerobic bacterium isolated from marine sediment.</title>
        <authorList>
            <person name="Hirano S."/>
            <person name="Terahara T."/>
            <person name="Mori K."/>
            <person name="Hamada M."/>
            <person name="Matsumoto R."/>
            <person name="Kobayashi T."/>
        </authorList>
    </citation>
    <scope>NUCLEOTIDE SEQUENCE</scope>
    <source>
        <strain evidence="1">SH18-1</strain>
    </source>
</reference>
<comment type="caution">
    <text evidence="1">The sequence shown here is derived from an EMBL/GenBank/DDBJ whole genome shotgun (WGS) entry which is preliminary data.</text>
</comment>
<sequence>MSNNQKGVVLCYTGNGKGKSTAAFGLAIRSIGHGKKVCIIQFIKSADILIGEREVFKKLDVEMYSMGKGFTNINDIEDHKKGITEAWELTKDKINSGEYDLIVLDEINNVFAIDRFPIEDVLSVEDCIDVFKNRPDRTNIVITGRNAPEKLMDAVDLVTICEEKKHYYNEGRMAVKGIEY</sequence>
<dbReference type="AlphaFoldDB" id="A0A9W6DHB4"/>
<dbReference type="SUPFAM" id="SSF52540">
    <property type="entry name" value="P-loop containing nucleoside triphosphate hydrolases"/>
    <property type="match status" value="1"/>
</dbReference>
<gene>
    <name evidence="1" type="ORF">SH1V18_37580</name>
</gene>
<dbReference type="RefSeq" id="WP_281818171.1">
    <property type="nucleotide sequence ID" value="NZ_BRLB01000015.1"/>
</dbReference>
<dbReference type="Pfam" id="PF02572">
    <property type="entry name" value="CobA_CobO_BtuR"/>
    <property type="match status" value="1"/>
</dbReference>
<proteinExistence type="predicted"/>
<dbReference type="PIRSF" id="PIRSF015617">
    <property type="entry name" value="Adensltrnsf_CobA"/>
    <property type="match status" value="1"/>
</dbReference>
<dbReference type="InterPro" id="IPR003724">
    <property type="entry name" value="CblAdoTrfase_CobA"/>
</dbReference>
<name>A0A9W6DHB4_9FIRM</name>
<dbReference type="InterPro" id="IPR027417">
    <property type="entry name" value="P-loop_NTPase"/>
</dbReference>